<dbReference type="EMBL" id="QOQW01000009">
    <property type="protein sequence ID" value="RCK79944.1"/>
    <property type="molecule type" value="Genomic_DNA"/>
</dbReference>
<feature type="binding site" evidence="9">
    <location>
        <begin position="88"/>
        <end position="90"/>
    </location>
    <ligand>
        <name>ATP</name>
        <dbReference type="ChEBI" id="CHEBI:30616"/>
    </ligand>
</feature>
<dbReference type="GO" id="GO:0004595">
    <property type="term" value="F:pantetheine-phosphate adenylyltransferase activity"/>
    <property type="evidence" value="ECO:0007669"/>
    <property type="project" value="UniProtKB-UniRule"/>
</dbReference>
<dbReference type="GO" id="GO:0005524">
    <property type="term" value="F:ATP binding"/>
    <property type="evidence" value="ECO:0007669"/>
    <property type="project" value="UniProtKB-KW"/>
</dbReference>
<dbReference type="PANTHER" id="PTHR21342">
    <property type="entry name" value="PHOSPHOPANTETHEINE ADENYLYLTRANSFERASE"/>
    <property type="match status" value="1"/>
</dbReference>
<evidence type="ECO:0000256" key="4">
    <source>
        <dbReference type="ARBA" id="ARBA00022741"/>
    </source>
</evidence>
<protein>
    <recommendedName>
        <fullName evidence="9">Phosphopantetheine adenylyltransferase</fullName>
        <ecNumber evidence="9">2.7.7.3</ecNumber>
    </recommendedName>
    <alternativeName>
        <fullName evidence="9">Dephospho-CoA pyrophosphorylase</fullName>
    </alternativeName>
    <alternativeName>
        <fullName evidence="9">Pantetheine-phosphate adenylyltransferase</fullName>
        <shortName evidence="9">PPAT</shortName>
    </alternativeName>
</protein>
<dbReference type="NCBIfam" id="TIGR00125">
    <property type="entry name" value="cyt_tran_rel"/>
    <property type="match status" value="1"/>
</dbReference>
<evidence type="ECO:0000256" key="5">
    <source>
        <dbReference type="ARBA" id="ARBA00022840"/>
    </source>
</evidence>
<evidence type="ECO:0000256" key="2">
    <source>
        <dbReference type="ARBA" id="ARBA00022679"/>
    </source>
</evidence>
<comment type="subcellular location">
    <subcellularLocation>
        <location evidence="9">Cytoplasm</location>
    </subcellularLocation>
</comment>
<keyword evidence="2 9" id="KW-0808">Transferase</keyword>
<feature type="binding site" evidence="9">
    <location>
        <position position="87"/>
    </location>
    <ligand>
        <name>substrate</name>
    </ligand>
</feature>
<evidence type="ECO:0000313" key="12">
    <source>
        <dbReference type="Proteomes" id="UP000252355"/>
    </source>
</evidence>
<dbReference type="InterPro" id="IPR014729">
    <property type="entry name" value="Rossmann-like_a/b/a_fold"/>
</dbReference>
<comment type="pathway">
    <text evidence="9">Cofactor biosynthesis; coenzyme A biosynthesis; CoA from (R)-pantothenate: step 4/5.</text>
</comment>
<dbReference type="AlphaFoldDB" id="A0A367ZP77"/>
<name>A0A367ZP77_9BACT</name>
<dbReference type="PRINTS" id="PR01020">
    <property type="entry name" value="LPSBIOSNTHSS"/>
</dbReference>
<comment type="function">
    <text evidence="9">Reversibly transfers an adenylyl group from ATP to 4'-phosphopantetheine, yielding dephospho-CoA (dPCoA) and pyrophosphate.</text>
</comment>
<feature type="site" description="Transition state stabilizer" evidence="9">
    <location>
        <position position="17"/>
    </location>
</feature>
<dbReference type="GO" id="GO:0015937">
    <property type="term" value="P:coenzyme A biosynthetic process"/>
    <property type="evidence" value="ECO:0007669"/>
    <property type="project" value="UniProtKB-UniRule"/>
</dbReference>
<keyword evidence="4 9" id="KW-0547">Nucleotide-binding</keyword>
<keyword evidence="6 9" id="KW-0460">Magnesium</keyword>
<comment type="subunit">
    <text evidence="9">Homohexamer.</text>
</comment>
<comment type="similarity">
    <text evidence="9">Belongs to the bacterial CoaD family.</text>
</comment>
<dbReference type="NCBIfam" id="TIGR01510">
    <property type="entry name" value="coaD_prev_kdtB"/>
    <property type="match status" value="1"/>
</dbReference>
<keyword evidence="5 9" id="KW-0067">ATP-binding</keyword>
<keyword evidence="7 9" id="KW-0173">Coenzyme A biosynthesis</keyword>
<evidence type="ECO:0000256" key="3">
    <source>
        <dbReference type="ARBA" id="ARBA00022695"/>
    </source>
</evidence>
<organism evidence="11 12">
    <name type="scientific">Candidatus Ozemobacter sibiricus</name>
    <dbReference type="NCBI Taxonomy" id="2268124"/>
    <lineage>
        <taxon>Bacteria</taxon>
        <taxon>Candidatus Ozemobacteria</taxon>
        <taxon>Candidatus Ozemobacterales</taxon>
        <taxon>Candidatus Ozemobacteraceae</taxon>
        <taxon>Candidatus Ozemobacter</taxon>
    </lineage>
</organism>
<evidence type="ECO:0000256" key="8">
    <source>
        <dbReference type="ARBA" id="ARBA00029346"/>
    </source>
</evidence>
<feature type="binding site" evidence="9">
    <location>
        <position position="98"/>
    </location>
    <ligand>
        <name>ATP</name>
        <dbReference type="ChEBI" id="CHEBI:30616"/>
    </ligand>
</feature>
<dbReference type="EC" id="2.7.7.3" evidence="9"/>
<gene>
    <name evidence="9" type="primary">coaD</name>
    <name evidence="11" type="ORF">OZSIB_3813</name>
</gene>
<evidence type="ECO:0000259" key="10">
    <source>
        <dbReference type="Pfam" id="PF01467"/>
    </source>
</evidence>
<feature type="binding site" evidence="9">
    <location>
        <position position="17"/>
    </location>
    <ligand>
        <name>ATP</name>
        <dbReference type="ChEBI" id="CHEBI:30616"/>
    </ligand>
</feature>
<proteinExistence type="inferred from homology"/>
<feature type="binding site" evidence="9">
    <location>
        <begin position="9"/>
        <end position="10"/>
    </location>
    <ligand>
        <name>ATP</name>
        <dbReference type="ChEBI" id="CHEBI:30616"/>
    </ligand>
</feature>
<dbReference type="PANTHER" id="PTHR21342:SF1">
    <property type="entry name" value="PHOSPHOPANTETHEINE ADENYLYLTRANSFERASE"/>
    <property type="match status" value="1"/>
</dbReference>
<evidence type="ECO:0000313" key="11">
    <source>
        <dbReference type="EMBL" id="RCK79944.1"/>
    </source>
</evidence>
<keyword evidence="1 9" id="KW-0963">Cytoplasm</keyword>
<keyword evidence="3 9" id="KW-0548">Nucleotidyltransferase</keyword>
<accession>A0A367ZP77</accession>
<feature type="binding site" evidence="9">
    <location>
        <begin position="123"/>
        <end position="129"/>
    </location>
    <ligand>
        <name>ATP</name>
        <dbReference type="ChEBI" id="CHEBI:30616"/>
    </ligand>
</feature>
<comment type="cofactor">
    <cofactor evidence="9">
        <name>Mg(2+)</name>
        <dbReference type="ChEBI" id="CHEBI:18420"/>
    </cofactor>
</comment>
<dbReference type="HAMAP" id="MF_00151">
    <property type="entry name" value="PPAT_bact"/>
    <property type="match status" value="1"/>
</dbReference>
<feature type="binding site" evidence="9">
    <location>
        <position position="41"/>
    </location>
    <ligand>
        <name>substrate</name>
    </ligand>
</feature>
<comment type="catalytic activity">
    <reaction evidence="8 9">
        <text>(R)-4'-phosphopantetheine + ATP + H(+) = 3'-dephospho-CoA + diphosphate</text>
        <dbReference type="Rhea" id="RHEA:19801"/>
        <dbReference type="ChEBI" id="CHEBI:15378"/>
        <dbReference type="ChEBI" id="CHEBI:30616"/>
        <dbReference type="ChEBI" id="CHEBI:33019"/>
        <dbReference type="ChEBI" id="CHEBI:57328"/>
        <dbReference type="ChEBI" id="CHEBI:61723"/>
        <dbReference type="EC" id="2.7.7.3"/>
    </reaction>
</comment>
<reference evidence="11 12" key="1">
    <citation type="submission" date="2018-05" db="EMBL/GenBank/DDBJ databases">
        <title>A metagenomic window into the 2 km-deep terrestrial subsurface aquifer revealed taxonomically and functionally diverse microbial community comprising novel uncultured bacterial lineages.</title>
        <authorList>
            <person name="Kadnikov V.V."/>
            <person name="Mardanov A.V."/>
            <person name="Beletsky A.V."/>
            <person name="Banks D."/>
            <person name="Pimenov N.V."/>
            <person name="Frank Y.A."/>
            <person name="Karnachuk O.V."/>
            <person name="Ravin N.V."/>
        </authorList>
    </citation>
    <scope>NUCLEOTIDE SEQUENCE [LARGE SCALE GENOMIC DNA]</scope>
    <source>
        <strain evidence="11">BY5</strain>
    </source>
</reference>
<evidence type="ECO:0000256" key="9">
    <source>
        <dbReference type="HAMAP-Rule" id="MF_00151"/>
    </source>
</evidence>
<feature type="binding site" evidence="9">
    <location>
        <position position="9"/>
    </location>
    <ligand>
        <name>substrate</name>
    </ligand>
</feature>
<dbReference type="Gene3D" id="3.40.50.620">
    <property type="entry name" value="HUPs"/>
    <property type="match status" value="1"/>
</dbReference>
<dbReference type="InterPro" id="IPR001980">
    <property type="entry name" value="PPAT"/>
</dbReference>
<dbReference type="UniPathway" id="UPA00241">
    <property type="reaction ID" value="UER00355"/>
</dbReference>
<dbReference type="CDD" id="cd02163">
    <property type="entry name" value="PPAT"/>
    <property type="match status" value="1"/>
</dbReference>
<feature type="domain" description="Cytidyltransferase-like" evidence="10">
    <location>
        <begin position="5"/>
        <end position="133"/>
    </location>
</feature>
<dbReference type="GO" id="GO:0005737">
    <property type="term" value="C:cytoplasm"/>
    <property type="evidence" value="ECO:0007669"/>
    <property type="project" value="UniProtKB-SubCell"/>
</dbReference>
<evidence type="ECO:0000256" key="6">
    <source>
        <dbReference type="ARBA" id="ARBA00022842"/>
    </source>
</evidence>
<dbReference type="InterPro" id="IPR004821">
    <property type="entry name" value="Cyt_trans-like"/>
</dbReference>
<evidence type="ECO:0000256" key="1">
    <source>
        <dbReference type="ARBA" id="ARBA00022490"/>
    </source>
</evidence>
<sequence>MKIALYPGSFDPFTNGHLDILTRAARIFDHVIVGVLVHPTKKCLFTPEMRVEMINEVIKDFENVRAIHFNGLLVEFCRTIGACAVIRGLRAVSDYEYELQMFSVNKQLAPELETIFLMSSTQYSFLSSSIAKEVARFGGDVSALVPPVVEAELRRAFAVPPAPKPPA</sequence>
<dbReference type="Proteomes" id="UP000252355">
    <property type="component" value="Unassembled WGS sequence"/>
</dbReference>
<feature type="binding site" evidence="9">
    <location>
        <position position="73"/>
    </location>
    <ligand>
        <name>substrate</name>
    </ligand>
</feature>
<dbReference type="SUPFAM" id="SSF52374">
    <property type="entry name" value="Nucleotidylyl transferase"/>
    <property type="match status" value="1"/>
</dbReference>
<comment type="caution">
    <text evidence="11">The sequence shown here is derived from an EMBL/GenBank/DDBJ whole genome shotgun (WGS) entry which is preliminary data.</text>
</comment>
<dbReference type="Pfam" id="PF01467">
    <property type="entry name" value="CTP_transf_like"/>
    <property type="match status" value="1"/>
</dbReference>
<evidence type="ECO:0000256" key="7">
    <source>
        <dbReference type="ARBA" id="ARBA00022993"/>
    </source>
</evidence>